<feature type="region of interest" description="Disordered" evidence="1">
    <location>
        <begin position="350"/>
        <end position="411"/>
    </location>
</feature>
<evidence type="ECO:0000313" key="3">
    <source>
        <dbReference type="Proteomes" id="UP000461730"/>
    </source>
</evidence>
<organism evidence="2 3">
    <name type="scientific">Chitinophaga tropicalis</name>
    <dbReference type="NCBI Taxonomy" id="2683588"/>
    <lineage>
        <taxon>Bacteria</taxon>
        <taxon>Pseudomonadati</taxon>
        <taxon>Bacteroidota</taxon>
        <taxon>Chitinophagia</taxon>
        <taxon>Chitinophagales</taxon>
        <taxon>Chitinophagaceae</taxon>
        <taxon>Chitinophaga</taxon>
    </lineage>
</organism>
<name>A0A7K1U019_9BACT</name>
<evidence type="ECO:0000313" key="2">
    <source>
        <dbReference type="EMBL" id="MVT07693.1"/>
    </source>
</evidence>
<dbReference type="RefSeq" id="WP_157305075.1">
    <property type="nucleotide sequence ID" value="NZ_WRXN01000001.1"/>
</dbReference>
<proteinExistence type="predicted"/>
<evidence type="ECO:0000256" key="1">
    <source>
        <dbReference type="SAM" id="MobiDB-lite"/>
    </source>
</evidence>
<dbReference type="Proteomes" id="UP000461730">
    <property type="component" value="Unassembled WGS sequence"/>
</dbReference>
<feature type="compositionally biased region" description="Basic residues" evidence="1">
    <location>
        <begin position="397"/>
        <end position="411"/>
    </location>
</feature>
<accession>A0A7K1U019</accession>
<dbReference type="AlphaFoldDB" id="A0A7K1U019"/>
<evidence type="ECO:0008006" key="4">
    <source>
        <dbReference type="Google" id="ProtNLM"/>
    </source>
</evidence>
<protein>
    <recommendedName>
        <fullName evidence="4">DUF3945 domain-containing protein</fullName>
    </recommendedName>
</protein>
<feature type="compositionally biased region" description="Low complexity" evidence="1">
    <location>
        <begin position="350"/>
        <end position="378"/>
    </location>
</feature>
<comment type="caution">
    <text evidence="2">The sequence shown here is derived from an EMBL/GenBank/DDBJ whole genome shotgun (WGS) entry which is preliminary data.</text>
</comment>
<keyword evidence="3" id="KW-1185">Reference proteome</keyword>
<dbReference type="EMBL" id="WRXN01000001">
    <property type="protein sequence ID" value="MVT07693.1"/>
    <property type="molecule type" value="Genomic_DNA"/>
</dbReference>
<gene>
    <name evidence="2" type="ORF">GO493_05430</name>
</gene>
<sequence length="411" mass="47875">MLHNSVNRIEYDLQIWDSHEKKLDRIFRPQERQGRSFDKARYQYYRSVHRRYAARRKELSGEEKQMLRYLRDALKVQRKDVYKGWWRRNFHRLVNLIGRISDRITQSGPAYTPGHYDLVQQQRQQNMQQIRKVLSDHGMEQAIPEVERQMRENAPSFTVPYSVYVSNGKTAEYHLHINKVDDDGIYQFEKYDAHLRFDKNPSMNRSQQFRVVDDKTLKADQALNLLEGWAIEQPIQDANGKIVRSWVQLNFNERDGTGAYRYIQTPSHAFDLEKAAHGLPIRELNTPASRRELFDGLRAGKVMPVKVRVGVQDIEMYAVAAPQDGRIKILNQSRDEVPLSELPRLAQTLANQQSQSNQQGPSIQPSQSNQPAQANAPQLYIDQNNSTSTKKLDNKKPLVRKVPNKGSTRRI</sequence>
<reference evidence="2 3" key="1">
    <citation type="submission" date="2019-12" db="EMBL/GenBank/DDBJ databases">
        <title>Chitinophaga sp. strain ysch24 (GDMCC 1.1355), whole genome shotgun sequence.</title>
        <authorList>
            <person name="Zhang X."/>
        </authorList>
    </citation>
    <scope>NUCLEOTIDE SEQUENCE [LARGE SCALE GENOMIC DNA]</scope>
    <source>
        <strain evidence="3">ysch24</strain>
    </source>
</reference>